<dbReference type="Pfam" id="PF00675">
    <property type="entry name" value="Peptidase_M16"/>
    <property type="match status" value="1"/>
</dbReference>
<dbReference type="SUPFAM" id="SSF63411">
    <property type="entry name" value="LuxS/MPP-like metallohydrolase"/>
    <property type="match status" value="2"/>
</dbReference>
<dbReference type="Gene3D" id="3.30.830.10">
    <property type="entry name" value="Metalloenzyme, LuxS/M16 peptidase-like"/>
    <property type="match status" value="2"/>
</dbReference>
<evidence type="ECO:0000259" key="1">
    <source>
        <dbReference type="Pfam" id="PF00675"/>
    </source>
</evidence>
<dbReference type="PANTHER" id="PTHR11851:SF134">
    <property type="entry name" value="ZINC-DEPENDENT PROTEASE"/>
    <property type="match status" value="1"/>
</dbReference>
<evidence type="ECO:0000259" key="2">
    <source>
        <dbReference type="Pfam" id="PF05193"/>
    </source>
</evidence>
<comment type="caution">
    <text evidence="3">The sequence shown here is derived from an EMBL/GenBank/DDBJ whole genome shotgun (WGS) entry which is preliminary data.</text>
</comment>
<name>W1Q5A9_ABIDE</name>
<dbReference type="OrthoDB" id="9811314at2"/>
<accession>W1Q5A9</accession>
<dbReference type="GeneID" id="84816300"/>
<evidence type="ECO:0000313" key="3">
    <source>
        <dbReference type="EMBL" id="ESK66445.1"/>
    </source>
</evidence>
<proteinExistence type="predicted"/>
<protein>
    <submittedName>
        <fullName evidence="3">Peptidase M16 inactive domain protein</fullName>
    </submittedName>
</protein>
<dbReference type="RefSeq" id="WP_023390793.1">
    <property type="nucleotide sequence ID" value="NZ_KI535340.1"/>
</dbReference>
<dbReference type="PANTHER" id="PTHR11851">
    <property type="entry name" value="METALLOPROTEASE"/>
    <property type="match status" value="1"/>
</dbReference>
<dbReference type="HOGENOM" id="CLU_052317_0_0_9"/>
<feature type="domain" description="Peptidase M16 N-terminal" evidence="1">
    <location>
        <begin position="62"/>
        <end position="176"/>
    </location>
</feature>
<organism evidence="3 4">
    <name type="scientific">Abiotrophia defectiva ATCC 49176</name>
    <dbReference type="NCBI Taxonomy" id="592010"/>
    <lineage>
        <taxon>Bacteria</taxon>
        <taxon>Bacillati</taxon>
        <taxon>Bacillota</taxon>
        <taxon>Bacilli</taxon>
        <taxon>Lactobacillales</taxon>
        <taxon>Aerococcaceae</taxon>
        <taxon>Abiotrophia</taxon>
    </lineage>
</organism>
<dbReference type="EMBL" id="ACIN03000001">
    <property type="protein sequence ID" value="ESK66445.1"/>
    <property type="molecule type" value="Genomic_DNA"/>
</dbReference>
<dbReference type="eggNOG" id="COG0612">
    <property type="taxonomic scope" value="Bacteria"/>
</dbReference>
<dbReference type="MEROPS" id="M16.A20"/>
<gene>
    <name evidence="3" type="ORF">GCWU000182_000132</name>
</gene>
<dbReference type="STRING" id="592010.GCWU000182_000132"/>
<reference evidence="3" key="1">
    <citation type="submission" date="2013-06" db="EMBL/GenBank/DDBJ databases">
        <authorList>
            <person name="Weinstock G."/>
            <person name="Sodergren E."/>
            <person name="Clifton S."/>
            <person name="Fulton L."/>
            <person name="Fulton B."/>
            <person name="Courtney L."/>
            <person name="Fronick C."/>
            <person name="Harrison M."/>
            <person name="Strong C."/>
            <person name="Farmer C."/>
            <person name="Delahaunty K."/>
            <person name="Markovic C."/>
            <person name="Hall O."/>
            <person name="Minx P."/>
            <person name="Tomlinson C."/>
            <person name="Mitreva M."/>
            <person name="Nelson J."/>
            <person name="Hou S."/>
            <person name="Wollam A."/>
            <person name="Pepin K.H."/>
            <person name="Johnson M."/>
            <person name="Bhonagiri V."/>
            <person name="Nash W.E."/>
            <person name="Warren W."/>
            <person name="Chinwalla A."/>
            <person name="Mardis E.R."/>
            <person name="Wilson R.K."/>
        </authorList>
    </citation>
    <scope>NUCLEOTIDE SEQUENCE [LARGE SCALE GENOMIC DNA]</scope>
    <source>
        <strain evidence="3">ATCC 49176</strain>
    </source>
</reference>
<dbReference type="NCBIfam" id="NF047421">
    <property type="entry name" value="YfmH_fam"/>
    <property type="match status" value="1"/>
</dbReference>
<dbReference type="InterPro" id="IPR050361">
    <property type="entry name" value="MPP/UQCRC_Complex"/>
</dbReference>
<sequence length="430" mass="49109">MKEHYHKVLDETFFEKVLPNGLTVRLVPKPGYHRSYGILTTHYGSVDQVVRDKETGEEKTIPAGAAHFLEHKMFEGQGGLDAFALFMKQGAMANAFTHYFQTSYLFSASYYIERNVETLLDFVQTPYFTPEGIEKEKGIITQELYMYQDDPLGVSYQALNQALYPDHPLGIDILGTEESIKATTYEDLRLAYDTFYHPSNMNLIVVGNFDPQALLAVIEANQARKTFEPPRYQRVEEGVTAPVLPKTQLERDISQPIIELAWRFSPQKLSGLEMIRQRIIGEVFFELLMGPMSTAYASWYQQQWVDTNFYQSYQLDHMMHHLAIHAQSHHAPDLIAAIKELLANWQQNPDLTEEQLKQVVTGRVGDFLQHLNSLEFIAYELIEAVMDGYELADILTCLQEIKLSDLQDFGHQVLSGASEAVEVLVNPITE</sequence>
<keyword evidence="4" id="KW-1185">Reference proteome</keyword>
<evidence type="ECO:0000313" key="4">
    <source>
        <dbReference type="Proteomes" id="UP000019050"/>
    </source>
</evidence>
<dbReference type="AlphaFoldDB" id="W1Q5A9"/>
<feature type="domain" description="Peptidase M16 C-terminal" evidence="2">
    <location>
        <begin position="184"/>
        <end position="360"/>
    </location>
</feature>
<dbReference type="Pfam" id="PF05193">
    <property type="entry name" value="Peptidase_M16_C"/>
    <property type="match status" value="1"/>
</dbReference>
<dbReference type="InterPro" id="IPR007863">
    <property type="entry name" value="Peptidase_M16_C"/>
</dbReference>
<dbReference type="InterPro" id="IPR011249">
    <property type="entry name" value="Metalloenz_LuxS/M16"/>
</dbReference>
<dbReference type="Proteomes" id="UP000019050">
    <property type="component" value="Unassembled WGS sequence"/>
</dbReference>
<dbReference type="GO" id="GO:0046872">
    <property type="term" value="F:metal ion binding"/>
    <property type="evidence" value="ECO:0007669"/>
    <property type="project" value="InterPro"/>
</dbReference>
<dbReference type="InterPro" id="IPR011765">
    <property type="entry name" value="Pept_M16_N"/>
</dbReference>